<gene>
    <name evidence="2" type="ORF">HINF_LOCUS16975</name>
    <name evidence="1" type="ORF">HINF_LOCUS61304</name>
</gene>
<keyword evidence="3" id="KW-1185">Reference proteome</keyword>
<dbReference type="Gene3D" id="1.10.8.720">
    <property type="entry name" value="Region D6 of dynein motor"/>
    <property type="match status" value="1"/>
</dbReference>
<comment type="caution">
    <text evidence="1">The sequence shown here is derived from an EMBL/GenBank/DDBJ whole genome shotgun (WGS) entry which is preliminary data.</text>
</comment>
<evidence type="ECO:0000313" key="2">
    <source>
        <dbReference type="EMBL" id="CAL6000857.1"/>
    </source>
</evidence>
<reference evidence="1" key="1">
    <citation type="submission" date="2023-06" db="EMBL/GenBank/DDBJ databases">
        <authorList>
            <person name="Kurt Z."/>
        </authorList>
    </citation>
    <scope>NUCLEOTIDE SEQUENCE</scope>
</reference>
<dbReference type="AlphaFoldDB" id="A0AA86UYY0"/>
<organism evidence="1">
    <name type="scientific">Hexamita inflata</name>
    <dbReference type="NCBI Taxonomy" id="28002"/>
    <lineage>
        <taxon>Eukaryota</taxon>
        <taxon>Metamonada</taxon>
        <taxon>Diplomonadida</taxon>
        <taxon>Hexamitidae</taxon>
        <taxon>Hexamitinae</taxon>
        <taxon>Hexamita</taxon>
    </lineage>
</organism>
<reference evidence="2 3" key="2">
    <citation type="submission" date="2024-07" db="EMBL/GenBank/DDBJ databases">
        <authorList>
            <person name="Akdeniz Z."/>
        </authorList>
    </citation>
    <scope>NUCLEOTIDE SEQUENCE [LARGE SCALE GENOMIC DNA]</scope>
</reference>
<dbReference type="Proteomes" id="UP001642409">
    <property type="component" value="Unassembled WGS sequence"/>
</dbReference>
<proteinExistence type="predicted"/>
<dbReference type="InterPro" id="IPR026983">
    <property type="entry name" value="DHC"/>
</dbReference>
<sequence length="96" mass="11346">MPSKKFPTSVLALSVKIANEPPRSVEQNLLMSYQLMSEEFHDKLDECKEYSSHWKHIVFGIGFFYAQLLERKRFGAIGYNSNYSYGRWNCFFLFTM</sequence>
<dbReference type="InterPro" id="IPR042219">
    <property type="entry name" value="AAA_lid_11_sf"/>
</dbReference>
<protein>
    <submittedName>
        <fullName evidence="1">IAD-5 dynein heavy chain</fullName>
    </submittedName>
    <submittedName>
        <fullName evidence="2">IAD-5_dynein heavy chain</fullName>
    </submittedName>
</protein>
<dbReference type="EMBL" id="CAXDID020000042">
    <property type="protein sequence ID" value="CAL6000857.1"/>
    <property type="molecule type" value="Genomic_DNA"/>
</dbReference>
<accession>A0AA86UYY0</accession>
<dbReference type="PANTHER" id="PTHR22878:SF68">
    <property type="entry name" value="DYNEIN HEAVY CHAIN 6, AXONEMAL-LIKE"/>
    <property type="match status" value="1"/>
</dbReference>
<name>A0AA86UYY0_9EUKA</name>
<dbReference type="GO" id="GO:0051959">
    <property type="term" value="F:dynein light intermediate chain binding"/>
    <property type="evidence" value="ECO:0007669"/>
    <property type="project" value="InterPro"/>
</dbReference>
<dbReference type="GO" id="GO:0007018">
    <property type="term" value="P:microtubule-based movement"/>
    <property type="evidence" value="ECO:0007669"/>
    <property type="project" value="InterPro"/>
</dbReference>
<dbReference type="GO" id="GO:0045505">
    <property type="term" value="F:dynein intermediate chain binding"/>
    <property type="evidence" value="ECO:0007669"/>
    <property type="project" value="InterPro"/>
</dbReference>
<dbReference type="PANTHER" id="PTHR22878">
    <property type="entry name" value="DYNEIN HEAVY CHAIN 6, AXONEMAL-LIKE-RELATED"/>
    <property type="match status" value="1"/>
</dbReference>
<dbReference type="EMBL" id="CATOUU010001125">
    <property type="protein sequence ID" value="CAI9973659.1"/>
    <property type="molecule type" value="Genomic_DNA"/>
</dbReference>
<evidence type="ECO:0000313" key="1">
    <source>
        <dbReference type="EMBL" id="CAI9973659.1"/>
    </source>
</evidence>
<dbReference type="GO" id="GO:0030286">
    <property type="term" value="C:dynein complex"/>
    <property type="evidence" value="ECO:0007669"/>
    <property type="project" value="InterPro"/>
</dbReference>
<evidence type="ECO:0000313" key="3">
    <source>
        <dbReference type="Proteomes" id="UP001642409"/>
    </source>
</evidence>